<evidence type="ECO:0008006" key="4">
    <source>
        <dbReference type="Google" id="ProtNLM"/>
    </source>
</evidence>
<dbReference type="Proteomes" id="UP001165143">
    <property type="component" value="Unassembled WGS sequence"/>
</dbReference>
<dbReference type="Gene3D" id="1.20.1250.20">
    <property type="entry name" value="MFS general substrate transporter like domains"/>
    <property type="match status" value="1"/>
</dbReference>
<feature type="transmembrane region" description="Helical" evidence="1">
    <location>
        <begin position="67"/>
        <end position="89"/>
    </location>
</feature>
<evidence type="ECO:0000313" key="2">
    <source>
        <dbReference type="EMBL" id="GLW55677.1"/>
    </source>
</evidence>
<dbReference type="InterPro" id="IPR036259">
    <property type="entry name" value="MFS_trans_sf"/>
</dbReference>
<proteinExistence type="predicted"/>
<sequence length="154" mass="15133">MVSRSEELSAPITSSSRRSATAVAVRSGSAPALAAAALLAGAGQGLGQLGGLSLLNSAVPPRRLAEANAALNVGGYLPAGLLPVSAGYLSDAVGLTTGATVFAAALAALALLGAVLVLTAPRSATAPFIGGEMKATGRALENNRRNTQKSPSDR</sequence>
<reference evidence="2" key="1">
    <citation type="submission" date="2023-02" db="EMBL/GenBank/DDBJ databases">
        <title>Kitasatospora phosalacinea NBRC 14362.</title>
        <authorList>
            <person name="Ichikawa N."/>
            <person name="Sato H."/>
            <person name="Tonouchi N."/>
        </authorList>
    </citation>
    <scope>NUCLEOTIDE SEQUENCE</scope>
    <source>
        <strain evidence="2">NBRC 14362</strain>
    </source>
</reference>
<feature type="transmembrane region" description="Helical" evidence="1">
    <location>
        <begin position="95"/>
        <end position="118"/>
    </location>
</feature>
<evidence type="ECO:0000313" key="3">
    <source>
        <dbReference type="Proteomes" id="UP001165143"/>
    </source>
</evidence>
<organism evidence="2 3">
    <name type="scientific">Kitasatospora phosalacinea</name>
    <dbReference type="NCBI Taxonomy" id="2065"/>
    <lineage>
        <taxon>Bacteria</taxon>
        <taxon>Bacillati</taxon>
        <taxon>Actinomycetota</taxon>
        <taxon>Actinomycetes</taxon>
        <taxon>Kitasatosporales</taxon>
        <taxon>Streptomycetaceae</taxon>
        <taxon>Kitasatospora</taxon>
    </lineage>
</organism>
<comment type="caution">
    <text evidence="2">The sequence shown here is derived from an EMBL/GenBank/DDBJ whole genome shotgun (WGS) entry which is preliminary data.</text>
</comment>
<gene>
    <name evidence="2" type="ORF">Kpho01_36880</name>
</gene>
<dbReference type="InterPro" id="IPR011701">
    <property type="entry name" value="MFS"/>
</dbReference>
<dbReference type="Pfam" id="PF07690">
    <property type="entry name" value="MFS_1"/>
    <property type="match status" value="1"/>
</dbReference>
<dbReference type="SUPFAM" id="SSF103473">
    <property type="entry name" value="MFS general substrate transporter"/>
    <property type="match status" value="1"/>
</dbReference>
<name>A0A9W6UQ00_9ACTN</name>
<protein>
    <recommendedName>
        <fullName evidence="4">MFS transporter</fullName>
    </recommendedName>
</protein>
<accession>A0A9W6UQ00</accession>
<dbReference type="GO" id="GO:0022857">
    <property type="term" value="F:transmembrane transporter activity"/>
    <property type="evidence" value="ECO:0007669"/>
    <property type="project" value="InterPro"/>
</dbReference>
<dbReference type="AlphaFoldDB" id="A0A9W6UQ00"/>
<keyword evidence="1" id="KW-0812">Transmembrane</keyword>
<keyword evidence="1" id="KW-1133">Transmembrane helix</keyword>
<dbReference type="EMBL" id="BSRX01000020">
    <property type="protein sequence ID" value="GLW55677.1"/>
    <property type="molecule type" value="Genomic_DNA"/>
</dbReference>
<keyword evidence="1" id="KW-0472">Membrane</keyword>
<evidence type="ECO:0000256" key="1">
    <source>
        <dbReference type="SAM" id="Phobius"/>
    </source>
</evidence>
<feature type="transmembrane region" description="Helical" evidence="1">
    <location>
        <begin position="32"/>
        <end position="55"/>
    </location>
</feature>